<dbReference type="AlphaFoldDB" id="A0A4W2G3P5"/>
<reference evidence="3" key="2">
    <citation type="submission" date="2025-08" db="UniProtKB">
        <authorList>
            <consortium name="Ensembl"/>
        </authorList>
    </citation>
    <scope>IDENTIFICATION</scope>
</reference>
<evidence type="ECO:0000313" key="4">
    <source>
        <dbReference type="Proteomes" id="UP000429181"/>
    </source>
</evidence>
<dbReference type="PROSITE" id="PS50878">
    <property type="entry name" value="RT_POL"/>
    <property type="match status" value="1"/>
</dbReference>
<reference evidence="3 4" key="1">
    <citation type="submission" date="2018-11" db="EMBL/GenBank/DDBJ databases">
        <title>Haplotype-resolved cattle genomes.</title>
        <authorList>
            <person name="Low W.Y."/>
            <person name="Tearle R."/>
            <person name="Bickhart D.M."/>
            <person name="Rosen B.D."/>
            <person name="Koren S."/>
            <person name="Rhie A."/>
            <person name="Hiendleder S."/>
            <person name="Phillippy A.M."/>
            <person name="Smith T.P.L."/>
            <person name="Williams J.L."/>
        </authorList>
    </citation>
    <scope>NUCLEOTIDE SEQUENCE [LARGE SCALE GENOMIC DNA]</scope>
</reference>
<dbReference type="CDD" id="cd01650">
    <property type="entry name" value="RT_nLTR_like"/>
    <property type="match status" value="1"/>
</dbReference>
<dbReference type="InterPro" id="IPR043502">
    <property type="entry name" value="DNA/RNA_pol_sf"/>
</dbReference>
<dbReference type="InterPro" id="IPR000477">
    <property type="entry name" value="RT_dom"/>
</dbReference>
<evidence type="ECO:0000256" key="1">
    <source>
        <dbReference type="ARBA" id="ARBA00012493"/>
    </source>
</evidence>
<dbReference type="EC" id="2.7.7.49" evidence="1"/>
<feature type="domain" description="Reverse transcriptase" evidence="2">
    <location>
        <begin position="3"/>
        <end position="268"/>
    </location>
</feature>
<protein>
    <recommendedName>
        <fullName evidence="1">RNA-directed DNA polymerase</fullName>
        <ecNumber evidence="1">2.7.7.49</ecNumber>
    </recommendedName>
</protein>
<name>A0A4W2G3P5_BOBOX</name>
<dbReference type="Proteomes" id="UP000429181">
    <property type="component" value="Chromosome 1"/>
</dbReference>
<dbReference type="SUPFAM" id="SSF56672">
    <property type="entry name" value="DNA/RNA polymerases"/>
    <property type="match status" value="1"/>
</dbReference>
<sequence length="455" mass="51793">MPANLENSAVAQDWKRSVFIPIPKKGNAKDCSNNRTIALISHTSKVMLKILQARLQQHVNHERPAVQAGFRKGRGTRDKIANIRWIMEKAREVQKNIYFCFIDYAKAFDCVDHNKLWEILQEMGIPDHLTCLLRNLYAGQEAIVRTGHGTTDWFQIGKGGHQGCILLPCLFNLYVEYIMRLEEAQAGIKIAGKNINNLRYADDTYLMAESEEELKSLLMKVKEESEKSGLKLHIQKTKIMASGPITSWEIDGETVETVTDFIFLGSKITADGDCSHEIKRRLLLGRKVMTNLDSILKSRDITLPTKVCLVKAMVFPVVMYGCESWTVKKAERQRIDTFEPVVLEKTLESPLDCKEINQSILKEISPGISLEGMMLKLKLQYFGHLMRRVDSLKKTLMLGGIGGRRRRGRQRMRWLDGITDLMDVSLSELQELVMDREAWLAAIGGVAKVRTQLRD</sequence>
<proteinExistence type="predicted"/>
<dbReference type="Ensembl" id="ENSBIXT00005022272.1">
    <property type="protein sequence ID" value="ENSBIXP00005012746.1"/>
    <property type="gene ID" value="ENSBIXG00005016911.1"/>
</dbReference>
<dbReference type="Pfam" id="PF00078">
    <property type="entry name" value="RVT_1"/>
    <property type="match status" value="1"/>
</dbReference>
<dbReference type="PANTHER" id="PTHR47027:SF8">
    <property type="entry name" value="RIBONUCLEASE H"/>
    <property type="match status" value="1"/>
</dbReference>
<evidence type="ECO:0000259" key="2">
    <source>
        <dbReference type="PROSITE" id="PS50878"/>
    </source>
</evidence>
<dbReference type="GO" id="GO:0003964">
    <property type="term" value="F:RNA-directed DNA polymerase activity"/>
    <property type="evidence" value="ECO:0007669"/>
    <property type="project" value="UniProtKB-EC"/>
</dbReference>
<dbReference type="GeneTree" id="ENSGT01140000282489"/>
<accession>A0A4W2G3P5</accession>
<evidence type="ECO:0000313" key="3">
    <source>
        <dbReference type="Ensembl" id="ENSBIXP00005012746.1"/>
    </source>
</evidence>
<organism evidence="3 4">
    <name type="scientific">Bos indicus x Bos taurus</name>
    <name type="common">Hybrid cattle</name>
    <dbReference type="NCBI Taxonomy" id="30522"/>
    <lineage>
        <taxon>Eukaryota</taxon>
        <taxon>Metazoa</taxon>
        <taxon>Chordata</taxon>
        <taxon>Craniata</taxon>
        <taxon>Vertebrata</taxon>
        <taxon>Euteleostomi</taxon>
        <taxon>Mammalia</taxon>
        <taxon>Eutheria</taxon>
        <taxon>Laurasiatheria</taxon>
        <taxon>Artiodactyla</taxon>
        <taxon>Ruminantia</taxon>
        <taxon>Pecora</taxon>
        <taxon>Bovidae</taxon>
        <taxon>Bovinae</taxon>
        <taxon>Bos</taxon>
    </lineage>
</organism>
<dbReference type="PANTHER" id="PTHR47027">
    <property type="entry name" value="REVERSE TRANSCRIPTASE DOMAIN-CONTAINING PROTEIN"/>
    <property type="match status" value="1"/>
</dbReference>